<comment type="similarity">
    <text evidence="2">Belongs to the YkuD family.</text>
</comment>
<dbReference type="InterPro" id="IPR005490">
    <property type="entry name" value="LD_TPept_cat_dom"/>
</dbReference>
<evidence type="ECO:0000313" key="11">
    <source>
        <dbReference type="EMBL" id="PQJ27811.1"/>
    </source>
</evidence>
<evidence type="ECO:0000256" key="1">
    <source>
        <dbReference type="ARBA" id="ARBA00004752"/>
    </source>
</evidence>
<keyword evidence="3" id="KW-0328">Glycosyltransferase</keyword>
<dbReference type="GO" id="GO:0016757">
    <property type="term" value="F:glycosyltransferase activity"/>
    <property type="evidence" value="ECO:0007669"/>
    <property type="project" value="UniProtKB-KW"/>
</dbReference>
<evidence type="ECO:0000313" key="12">
    <source>
        <dbReference type="Proteomes" id="UP000239907"/>
    </source>
</evidence>
<evidence type="ECO:0000256" key="6">
    <source>
        <dbReference type="ARBA" id="ARBA00022960"/>
    </source>
</evidence>
<dbReference type="SUPFAM" id="SSF141523">
    <property type="entry name" value="L,D-transpeptidase catalytic domain-like"/>
    <property type="match status" value="1"/>
</dbReference>
<feature type="active site" description="Nucleophile" evidence="9">
    <location>
        <position position="125"/>
    </location>
</feature>
<dbReference type="AlphaFoldDB" id="A0A2S7U001"/>
<keyword evidence="8 9" id="KW-0961">Cell wall biogenesis/degradation</keyword>
<dbReference type="InterPro" id="IPR038063">
    <property type="entry name" value="Transpep_catalytic_dom"/>
</dbReference>
<dbReference type="GO" id="GO:0018104">
    <property type="term" value="P:peptidoglycan-protein cross-linking"/>
    <property type="evidence" value="ECO:0007669"/>
    <property type="project" value="TreeGrafter"/>
</dbReference>
<dbReference type="GO" id="GO:0071555">
    <property type="term" value="P:cell wall organization"/>
    <property type="evidence" value="ECO:0007669"/>
    <property type="project" value="UniProtKB-UniRule"/>
</dbReference>
<comment type="caution">
    <text evidence="11">The sequence shown here is derived from an EMBL/GenBank/DDBJ whole genome shotgun (WGS) entry which is preliminary data.</text>
</comment>
<evidence type="ECO:0000256" key="2">
    <source>
        <dbReference type="ARBA" id="ARBA00005992"/>
    </source>
</evidence>
<dbReference type="OrthoDB" id="9787225at2"/>
<dbReference type="PROSITE" id="PS52029">
    <property type="entry name" value="LD_TPASE"/>
    <property type="match status" value="1"/>
</dbReference>
<keyword evidence="4" id="KW-0808">Transferase</keyword>
<organism evidence="11 12">
    <name type="scientific">Rubritalea profundi</name>
    <dbReference type="NCBI Taxonomy" id="1658618"/>
    <lineage>
        <taxon>Bacteria</taxon>
        <taxon>Pseudomonadati</taxon>
        <taxon>Verrucomicrobiota</taxon>
        <taxon>Verrucomicrobiia</taxon>
        <taxon>Verrucomicrobiales</taxon>
        <taxon>Rubritaleaceae</taxon>
        <taxon>Rubritalea</taxon>
    </lineage>
</organism>
<comment type="pathway">
    <text evidence="1 9">Cell wall biogenesis; peptidoglycan biosynthesis.</text>
</comment>
<dbReference type="UniPathway" id="UPA00219"/>
<evidence type="ECO:0000259" key="10">
    <source>
        <dbReference type="PROSITE" id="PS52029"/>
    </source>
</evidence>
<proteinExistence type="inferred from homology"/>
<evidence type="ECO:0000256" key="5">
    <source>
        <dbReference type="ARBA" id="ARBA00022801"/>
    </source>
</evidence>
<dbReference type="CDD" id="cd16913">
    <property type="entry name" value="YkuD_like"/>
    <property type="match status" value="1"/>
</dbReference>
<dbReference type="PANTHER" id="PTHR30582:SF24">
    <property type="entry name" value="L,D-TRANSPEPTIDASE ERFK_SRFK-RELATED"/>
    <property type="match status" value="1"/>
</dbReference>
<evidence type="ECO:0000256" key="9">
    <source>
        <dbReference type="PROSITE-ProRule" id="PRU01373"/>
    </source>
</evidence>
<dbReference type="EMBL" id="MQWA01000001">
    <property type="protein sequence ID" value="PQJ27811.1"/>
    <property type="molecule type" value="Genomic_DNA"/>
</dbReference>
<evidence type="ECO:0000256" key="4">
    <source>
        <dbReference type="ARBA" id="ARBA00022679"/>
    </source>
</evidence>
<reference evidence="11 12" key="1">
    <citation type="submission" date="2016-12" db="EMBL/GenBank/DDBJ databases">
        <title>Study of bacterial adaptation to deep sea.</title>
        <authorList>
            <person name="Song J."/>
            <person name="Yoshizawa S."/>
            <person name="Kogure K."/>
        </authorList>
    </citation>
    <scope>NUCLEOTIDE SEQUENCE [LARGE SCALE GENOMIC DNA]</scope>
    <source>
        <strain evidence="11 12">SAORIC-165</strain>
    </source>
</reference>
<accession>A0A2S7U001</accession>
<feature type="active site" description="Proton donor/acceptor" evidence="9">
    <location>
        <position position="109"/>
    </location>
</feature>
<evidence type="ECO:0000256" key="7">
    <source>
        <dbReference type="ARBA" id="ARBA00022984"/>
    </source>
</evidence>
<dbReference type="Proteomes" id="UP000239907">
    <property type="component" value="Unassembled WGS sequence"/>
</dbReference>
<dbReference type="PANTHER" id="PTHR30582">
    <property type="entry name" value="L,D-TRANSPEPTIDASE"/>
    <property type="match status" value="1"/>
</dbReference>
<dbReference type="Pfam" id="PF03734">
    <property type="entry name" value="YkuD"/>
    <property type="match status" value="1"/>
</dbReference>
<protein>
    <recommendedName>
        <fullName evidence="10">L,D-TPase catalytic domain-containing protein</fullName>
    </recommendedName>
</protein>
<dbReference type="RefSeq" id="WP_105042303.1">
    <property type="nucleotide sequence ID" value="NZ_MQWA01000001.1"/>
</dbReference>
<dbReference type="GO" id="GO:0008360">
    <property type="term" value="P:regulation of cell shape"/>
    <property type="evidence" value="ECO:0007669"/>
    <property type="project" value="UniProtKB-UniRule"/>
</dbReference>
<evidence type="ECO:0000256" key="8">
    <source>
        <dbReference type="ARBA" id="ARBA00023316"/>
    </source>
</evidence>
<gene>
    <name evidence="11" type="ORF">BSZ32_04390</name>
</gene>
<dbReference type="Gene3D" id="2.40.440.10">
    <property type="entry name" value="L,D-transpeptidase catalytic domain-like"/>
    <property type="match status" value="1"/>
</dbReference>
<dbReference type="GO" id="GO:0071972">
    <property type="term" value="F:peptidoglycan L,D-transpeptidase activity"/>
    <property type="evidence" value="ECO:0007669"/>
    <property type="project" value="TreeGrafter"/>
</dbReference>
<feature type="domain" description="L,D-TPase catalytic" evidence="10">
    <location>
        <begin position="2"/>
        <end position="149"/>
    </location>
</feature>
<dbReference type="GO" id="GO:0005576">
    <property type="term" value="C:extracellular region"/>
    <property type="evidence" value="ECO:0007669"/>
    <property type="project" value="TreeGrafter"/>
</dbReference>
<evidence type="ECO:0000256" key="3">
    <source>
        <dbReference type="ARBA" id="ARBA00022676"/>
    </source>
</evidence>
<name>A0A2S7U001_9BACT</name>
<keyword evidence="6 9" id="KW-0133">Cell shape</keyword>
<keyword evidence="12" id="KW-1185">Reference proteome</keyword>
<keyword evidence="5" id="KW-0378">Hydrolase</keyword>
<keyword evidence="7 9" id="KW-0573">Peptidoglycan synthesis</keyword>
<sequence length="150" mass="16766">MTALEISISDQTLRVLENGVEQRNYPISSAKNGLGSEQGSFKTPTGNFIIAEKHGHDAPIHTIFKGRLPVGLWTVGEHCDDDLVTTRILWLDGQDADNTNTKARYIYIHGTNHEDKIGTPHSCGCIRMRNQDVIELFENITENTPVRISH</sequence>
<dbReference type="InterPro" id="IPR050979">
    <property type="entry name" value="LD-transpeptidase"/>
</dbReference>